<dbReference type="Pfam" id="PF09084">
    <property type="entry name" value="NMT1"/>
    <property type="match status" value="1"/>
</dbReference>
<dbReference type="InterPro" id="IPR050469">
    <property type="entry name" value="Diguanylate_Cyclase"/>
</dbReference>
<dbReference type="InterPro" id="IPR043128">
    <property type="entry name" value="Rev_trsase/Diguanyl_cyclase"/>
</dbReference>
<dbReference type="PROSITE" id="PS50887">
    <property type="entry name" value="GGDEF"/>
    <property type="match status" value="1"/>
</dbReference>
<proteinExistence type="predicted"/>
<gene>
    <name evidence="5" type="ORF">CRU90_10980</name>
</gene>
<dbReference type="Proteomes" id="UP000290870">
    <property type="component" value="Unassembled WGS sequence"/>
</dbReference>
<evidence type="ECO:0000313" key="6">
    <source>
        <dbReference type="Proteomes" id="UP000290870"/>
    </source>
</evidence>
<organism evidence="5 6">
    <name type="scientific">Arcobacter cloacae</name>
    <dbReference type="NCBI Taxonomy" id="1054034"/>
    <lineage>
        <taxon>Bacteria</taxon>
        <taxon>Pseudomonadati</taxon>
        <taxon>Campylobacterota</taxon>
        <taxon>Epsilonproteobacteria</taxon>
        <taxon>Campylobacterales</taxon>
        <taxon>Arcobacteraceae</taxon>
        <taxon>Arcobacter</taxon>
    </lineage>
</organism>
<sequence length="754" mass="87629">MIIKILTIVLFFIVTLNANQKVTLYLDWLNQFQFAGYYIAKEKGYYNDLGIDIEIKEFQGDYGSIIKNVVLNEAIYAIGKSSLILNNDGNKNITLLSTIFQKSPLILLTLKSSNIKTPKDLENKKIMITSDAKESASISAMILSQGLNLNSIEFLEHTFDINDLLNKKVDAYAGYLSNEPYLLDKKNIQYNVINPSDYNFDFFEGILFTSKKELSSNPTRVLNFNEASLKGWNYAFNNIEESAKIIYEKYNTQNKTLDELIYEANVLKNLSNSEENLLGNINLNKINEINSFYKFLGLNTQNNFDAKSLIFDKTKVLLDKDINNYLKDNQFTLLIENNKIPYSFKITNKQVGIEIDFWKLLSEKTNKAFNIEERLSTKNLNIFTNNIKVQFKYSTKPIKSDKFIYTNSIAKIPIVMATKDNKNLITNLEYLSNVTVGILNRLDLMQELQLKYPKINFIELNSLDNAFNKFKNDEIYGFIDDIYSISHKINYENIKDIKITQTLEYYLNIFLESENINKPFINLLNIAIDKLTNEEKNNILNAYQQILYHDKTNIVEILKYIVPLFFLLGIFMFLNYKLNSEIKKRKEIEKELLKLANKDSLTDIYTRRKIEEICEHEIDRNYRYNTVFSIIFFDLNDFKPINDKLGHHIGDEVLVNVAQTIKKNIRNSDSLGRWGGDEFLIILPETNVEQAKKIVTHLEKRVSDIVIDSNKNLKISCSFGVAQYEKNDTFDSLMEKADKLMYISKTIYKDKKKG</sequence>
<dbReference type="RefSeq" id="WP_128987326.1">
    <property type="nucleotide sequence ID" value="NZ_PDJZ01000015.1"/>
</dbReference>
<evidence type="ECO:0000259" key="4">
    <source>
        <dbReference type="PROSITE" id="PS50887"/>
    </source>
</evidence>
<feature type="domain" description="GGDEF" evidence="4">
    <location>
        <begin position="626"/>
        <end position="754"/>
    </location>
</feature>
<evidence type="ECO:0000313" key="5">
    <source>
        <dbReference type="EMBL" id="RXJ83185.1"/>
    </source>
</evidence>
<dbReference type="PANTHER" id="PTHR45138:SF9">
    <property type="entry name" value="DIGUANYLATE CYCLASE DGCM-RELATED"/>
    <property type="match status" value="1"/>
</dbReference>
<keyword evidence="3" id="KW-0472">Membrane</keyword>
<dbReference type="InterPro" id="IPR000160">
    <property type="entry name" value="GGDEF_dom"/>
</dbReference>
<feature type="transmembrane region" description="Helical" evidence="3">
    <location>
        <begin position="557"/>
        <end position="576"/>
    </location>
</feature>
<evidence type="ECO:0000256" key="2">
    <source>
        <dbReference type="ARBA" id="ARBA00034247"/>
    </source>
</evidence>
<protein>
    <recommendedName>
        <fullName evidence="1">diguanylate cyclase</fullName>
        <ecNumber evidence="1">2.7.7.65</ecNumber>
    </recommendedName>
</protein>
<dbReference type="SMART" id="SM00267">
    <property type="entry name" value="GGDEF"/>
    <property type="match status" value="1"/>
</dbReference>
<evidence type="ECO:0000256" key="1">
    <source>
        <dbReference type="ARBA" id="ARBA00012528"/>
    </source>
</evidence>
<comment type="caution">
    <text evidence="5">The sequence shown here is derived from an EMBL/GenBank/DDBJ whole genome shotgun (WGS) entry which is preliminary data.</text>
</comment>
<dbReference type="Pfam" id="PF00990">
    <property type="entry name" value="GGDEF"/>
    <property type="match status" value="1"/>
</dbReference>
<keyword evidence="3" id="KW-0812">Transmembrane</keyword>
<dbReference type="FunFam" id="3.30.70.270:FF:000001">
    <property type="entry name" value="Diguanylate cyclase domain protein"/>
    <property type="match status" value="1"/>
</dbReference>
<dbReference type="EC" id="2.7.7.65" evidence="1"/>
<name>A0A4V1LV82_9BACT</name>
<comment type="catalytic activity">
    <reaction evidence="2">
        <text>2 GTP = 3',3'-c-di-GMP + 2 diphosphate</text>
        <dbReference type="Rhea" id="RHEA:24898"/>
        <dbReference type="ChEBI" id="CHEBI:33019"/>
        <dbReference type="ChEBI" id="CHEBI:37565"/>
        <dbReference type="ChEBI" id="CHEBI:58805"/>
        <dbReference type="EC" id="2.7.7.65"/>
    </reaction>
</comment>
<evidence type="ECO:0000256" key="3">
    <source>
        <dbReference type="SAM" id="Phobius"/>
    </source>
</evidence>
<dbReference type="SUPFAM" id="SSF53850">
    <property type="entry name" value="Periplasmic binding protein-like II"/>
    <property type="match status" value="2"/>
</dbReference>
<dbReference type="InterPro" id="IPR015168">
    <property type="entry name" value="SsuA/THI5"/>
</dbReference>
<dbReference type="GO" id="GO:0052621">
    <property type="term" value="F:diguanylate cyclase activity"/>
    <property type="evidence" value="ECO:0007669"/>
    <property type="project" value="UniProtKB-EC"/>
</dbReference>
<dbReference type="AlphaFoldDB" id="A0A4V1LV82"/>
<dbReference type="SUPFAM" id="SSF55073">
    <property type="entry name" value="Nucleotide cyclase"/>
    <property type="match status" value="1"/>
</dbReference>
<accession>A0A4V1LV82</accession>
<dbReference type="NCBIfam" id="TIGR00254">
    <property type="entry name" value="GGDEF"/>
    <property type="match status" value="1"/>
</dbReference>
<dbReference type="Gene3D" id="3.40.190.10">
    <property type="entry name" value="Periplasmic binding protein-like II"/>
    <property type="match status" value="4"/>
</dbReference>
<dbReference type="EMBL" id="PDJZ01000015">
    <property type="protein sequence ID" value="RXJ83185.1"/>
    <property type="molecule type" value="Genomic_DNA"/>
</dbReference>
<dbReference type="CDD" id="cd01949">
    <property type="entry name" value="GGDEF"/>
    <property type="match status" value="1"/>
</dbReference>
<reference evidence="5 6" key="1">
    <citation type="submission" date="2017-10" db="EMBL/GenBank/DDBJ databases">
        <title>Genomics of the genus Arcobacter.</title>
        <authorList>
            <person name="Perez-Cataluna A."/>
            <person name="Figueras M.J."/>
        </authorList>
    </citation>
    <scope>NUCLEOTIDE SEQUENCE [LARGE SCALE GENOMIC DNA]</scope>
    <source>
        <strain evidence="5 6">F26</strain>
    </source>
</reference>
<keyword evidence="3" id="KW-1133">Transmembrane helix</keyword>
<dbReference type="Gene3D" id="3.30.70.270">
    <property type="match status" value="1"/>
</dbReference>
<dbReference type="PANTHER" id="PTHR45138">
    <property type="entry name" value="REGULATORY COMPONENTS OF SENSORY TRANSDUCTION SYSTEM"/>
    <property type="match status" value="1"/>
</dbReference>
<dbReference type="InterPro" id="IPR029787">
    <property type="entry name" value="Nucleotide_cyclase"/>
</dbReference>
<dbReference type="OrthoDB" id="174578at2"/>